<dbReference type="Proteomes" id="UP000662782">
    <property type="component" value="Segment"/>
</dbReference>
<reference evidence="1 2" key="1">
    <citation type="submission" date="2020-07" db="EMBL/GenBank/DDBJ databases">
        <title>Complete genome sequence of Klebsiella pneumoniae phage Miami.</title>
        <authorList>
            <person name="Mora D.A."/>
            <person name="Lessor L."/>
            <person name="Gill J."/>
            <person name="Liu M."/>
        </authorList>
    </citation>
    <scope>NUCLEOTIDE SEQUENCE [LARGE SCALE GENOMIC DNA]</scope>
</reference>
<keyword evidence="2" id="KW-1185">Reference proteome</keyword>
<dbReference type="EMBL" id="MT701590">
    <property type="protein sequence ID" value="QPB09150.1"/>
    <property type="molecule type" value="Genomic_DNA"/>
</dbReference>
<evidence type="ECO:0000313" key="2">
    <source>
        <dbReference type="Proteomes" id="UP000662782"/>
    </source>
</evidence>
<name>A0A873WCS6_9CAUD</name>
<evidence type="ECO:0000313" key="1">
    <source>
        <dbReference type="EMBL" id="QPB09150.1"/>
    </source>
</evidence>
<sequence length="84" mass="9159">MPVTAVLAATVNLTTLKDKSLENEVLQTIKERMAYEKPDIELTLSKDDSVVNSYTFVSGDALTVSDDFSFVFNGIVADVISNVN</sequence>
<gene>
    <name evidence="1" type="ORF">CPT_Miami_055</name>
</gene>
<accession>A0A873WCS6</accession>
<organism evidence="1 2">
    <name type="scientific">Klebsiella phage Miami</name>
    <dbReference type="NCBI Taxonomy" id="2767581"/>
    <lineage>
        <taxon>Viruses</taxon>
        <taxon>Duplodnaviria</taxon>
        <taxon>Heunggongvirae</taxon>
        <taxon>Uroviricota</taxon>
        <taxon>Caudoviricetes</taxon>
        <taxon>Chimalliviridae</taxon>
        <taxon>Miamivirus</taxon>
        <taxon>Miamivirus miami</taxon>
    </lineage>
</organism>
<proteinExistence type="predicted"/>
<protein>
    <submittedName>
        <fullName evidence="1">Uncharacterized protein</fullName>
    </submittedName>
</protein>